<feature type="binding site" evidence="3">
    <location>
        <position position="226"/>
    </location>
    <ligand>
        <name>FAD</name>
        <dbReference type="ChEBI" id="CHEBI:57692"/>
    </ligand>
</feature>
<dbReference type="SUPFAM" id="SSF51905">
    <property type="entry name" value="FAD/NAD(P)-binding domain"/>
    <property type="match status" value="1"/>
</dbReference>
<dbReference type="AlphaFoldDB" id="A0A6A6C672"/>
<keyword evidence="3" id="KW-0285">Flavoprotein</keyword>
<dbReference type="GeneID" id="54571479"/>
<feature type="binding site" evidence="3">
    <location>
        <begin position="40"/>
        <end position="41"/>
    </location>
    <ligand>
        <name>FAD</name>
        <dbReference type="ChEBI" id="CHEBI:57692"/>
    </ligand>
</feature>
<dbReference type="OrthoDB" id="269227at2759"/>
<evidence type="ECO:0000256" key="3">
    <source>
        <dbReference type="PIRSR" id="PIRSR000137-2"/>
    </source>
</evidence>
<dbReference type="PANTHER" id="PTHR11552">
    <property type="entry name" value="GLUCOSE-METHANOL-CHOLINE GMC OXIDOREDUCTASE"/>
    <property type="match status" value="1"/>
</dbReference>
<keyword evidence="6" id="KW-1185">Reference proteome</keyword>
<dbReference type="InterPro" id="IPR012132">
    <property type="entry name" value="GMC_OxRdtase"/>
</dbReference>
<dbReference type="Pfam" id="PF00732">
    <property type="entry name" value="GMC_oxred_N"/>
    <property type="match status" value="2"/>
</dbReference>
<protein>
    <submittedName>
        <fullName evidence="5">GMC oxidoreductase</fullName>
    </submittedName>
</protein>
<dbReference type="EMBL" id="ML993614">
    <property type="protein sequence ID" value="KAF2162383.1"/>
    <property type="molecule type" value="Genomic_DNA"/>
</dbReference>
<dbReference type="Pfam" id="PF05199">
    <property type="entry name" value="GMC_oxred_C"/>
    <property type="match status" value="1"/>
</dbReference>
<reference evidence="5" key="1">
    <citation type="journal article" date="2020" name="Stud. Mycol.">
        <title>101 Dothideomycetes genomes: a test case for predicting lifestyles and emergence of pathogens.</title>
        <authorList>
            <person name="Haridas S."/>
            <person name="Albert R."/>
            <person name="Binder M."/>
            <person name="Bloem J."/>
            <person name="Labutti K."/>
            <person name="Salamov A."/>
            <person name="Andreopoulos B."/>
            <person name="Baker S."/>
            <person name="Barry K."/>
            <person name="Bills G."/>
            <person name="Bluhm B."/>
            <person name="Cannon C."/>
            <person name="Castanera R."/>
            <person name="Culley D."/>
            <person name="Daum C."/>
            <person name="Ezra D."/>
            <person name="Gonzalez J."/>
            <person name="Henrissat B."/>
            <person name="Kuo A."/>
            <person name="Liang C."/>
            <person name="Lipzen A."/>
            <person name="Lutzoni F."/>
            <person name="Magnuson J."/>
            <person name="Mondo S."/>
            <person name="Nolan M."/>
            <person name="Ohm R."/>
            <person name="Pangilinan J."/>
            <person name="Park H.-J."/>
            <person name="Ramirez L."/>
            <person name="Alfaro M."/>
            <person name="Sun H."/>
            <person name="Tritt A."/>
            <person name="Yoshinaga Y."/>
            <person name="Zwiers L.-H."/>
            <person name="Turgeon B."/>
            <person name="Goodwin S."/>
            <person name="Spatafora J."/>
            <person name="Crous P."/>
            <person name="Grigoriev I."/>
        </authorList>
    </citation>
    <scope>NUCLEOTIDE SEQUENCE</scope>
    <source>
        <strain evidence="5">ATCC 36951</strain>
    </source>
</reference>
<keyword evidence="3" id="KW-0274">FAD</keyword>
<feature type="active site" description="Proton acceptor" evidence="2">
    <location>
        <position position="538"/>
    </location>
</feature>
<dbReference type="InterPro" id="IPR036188">
    <property type="entry name" value="FAD/NAD-bd_sf"/>
</dbReference>
<gene>
    <name evidence="5" type="ORF">M409DRAFT_69261</name>
</gene>
<dbReference type="GO" id="GO:0050660">
    <property type="term" value="F:flavin adenine dinucleotide binding"/>
    <property type="evidence" value="ECO:0007669"/>
    <property type="project" value="InterPro"/>
</dbReference>
<dbReference type="PIRSF" id="PIRSF000137">
    <property type="entry name" value="Alcohol_oxidase"/>
    <property type="match status" value="1"/>
</dbReference>
<dbReference type="Proteomes" id="UP000799537">
    <property type="component" value="Unassembled WGS sequence"/>
</dbReference>
<evidence type="ECO:0000256" key="2">
    <source>
        <dbReference type="PIRSR" id="PIRSR000137-1"/>
    </source>
</evidence>
<comment type="similarity">
    <text evidence="1">Belongs to the GMC oxidoreductase family.</text>
</comment>
<evidence type="ECO:0000313" key="5">
    <source>
        <dbReference type="EMBL" id="KAF2162383.1"/>
    </source>
</evidence>
<dbReference type="GO" id="GO:0016614">
    <property type="term" value="F:oxidoreductase activity, acting on CH-OH group of donors"/>
    <property type="evidence" value="ECO:0007669"/>
    <property type="project" value="InterPro"/>
</dbReference>
<dbReference type="SUPFAM" id="SSF54373">
    <property type="entry name" value="FAD-linked reductases, C-terminal domain"/>
    <property type="match status" value="1"/>
</dbReference>
<comment type="cofactor">
    <cofactor evidence="3">
        <name>FAD</name>
        <dbReference type="ChEBI" id="CHEBI:57692"/>
    </cofactor>
</comment>
<dbReference type="Gene3D" id="3.50.50.60">
    <property type="entry name" value="FAD/NAD(P)-binding domain"/>
    <property type="match status" value="1"/>
</dbReference>
<name>A0A6A6C672_ZASCE</name>
<sequence>MDRGNGAAMVHLAQPSSTNHDYTHHISNKLHDFIIIGGGTSGLVLANRLTEDPSTTVLVIEYGHLDNNSSIPIPYNANFNNNRDLYNISSLPVKHLNNKPFPVAAAATVGGGSVVNGMFFDRASALDYDAWEALGNPGWGWEGLLPYFINLPPWQWPALPSFVDAFREMDRGIEFPREGSDGSGVGVFWVASSQDPATQTRSDARTAYYDPVRQRTNLHLLTGTKVETILFRDKVAIGKEVILAAGAIFSPNILHLSGIGPREMLREAGIEVVSDLPGVGLNFQDHPTAYLSWNLTRNTFSPTPQDLTTNATFNARAKEEYDLHQTGPYTEARGNTAAFLPLSNLLTPSQIASLLNHSTPPPPLPHSYLHGLQTQHTLLHHALLTPHSAALELPFKADPSSFVLALQKPFSRGSITLNTTHPATAPPVVDYNTLSHPLDAALLLAGTAFTRSYFSVPTFETLGAEEVLPGANLTSPEDLLSALTKNGLLMPSFAHPSCSNAMMPEGMGGVVSPSLEVYGVRGLRVVDASVMPMIPATHLCATVYAVAEKGADLVKERWGLR</sequence>
<evidence type="ECO:0000256" key="1">
    <source>
        <dbReference type="ARBA" id="ARBA00010790"/>
    </source>
</evidence>
<dbReference type="GO" id="GO:0044550">
    <property type="term" value="P:secondary metabolite biosynthetic process"/>
    <property type="evidence" value="ECO:0007669"/>
    <property type="project" value="TreeGrafter"/>
</dbReference>
<dbReference type="PANTHER" id="PTHR11552:SF115">
    <property type="entry name" value="DEHYDROGENASE XPTC-RELATED"/>
    <property type="match status" value="1"/>
</dbReference>
<dbReference type="PROSITE" id="PS00624">
    <property type="entry name" value="GMC_OXRED_2"/>
    <property type="match status" value="1"/>
</dbReference>
<dbReference type="RefSeq" id="XP_033663272.1">
    <property type="nucleotide sequence ID" value="XM_033818207.1"/>
</dbReference>
<organism evidence="5 6">
    <name type="scientific">Zasmidium cellare ATCC 36951</name>
    <dbReference type="NCBI Taxonomy" id="1080233"/>
    <lineage>
        <taxon>Eukaryota</taxon>
        <taxon>Fungi</taxon>
        <taxon>Dikarya</taxon>
        <taxon>Ascomycota</taxon>
        <taxon>Pezizomycotina</taxon>
        <taxon>Dothideomycetes</taxon>
        <taxon>Dothideomycetidae</taxon>
        <taxon>Mycosphaerellales</taxon>
        <taxon>Mycosphaerellaceae</taxon>
        <taxon>Zasmidium</taxon>
    </lineage>
</organism>
<accession>A0A6A6C672</accession>
<evidence type="ECO:0000313" key="6">
    <source>
        <dbReference type="Proteomes" id="UP000799537"/>
    </source>
</evidence>
<dbReference type="InterPro" id="IPR007867">
    <property type="entry name" value="GMC_OxRtase_C"/>
</dbReference>
<dbReference type="InterPro" id="IPR000172">
    <property type="entry name" value="GMC_OxRdtase_N"/>
</dbReference>
<feature type="domain" description="Glucose-methanol-choline oxidoreductase N-terminal" evidence="4">
    <location>
        <begin position="246"/>
        <end position="260"/>
    </location>
</feature>
<feature type="active site" description="Proton donor" evidence="2">
    <location>
        <position position="495"/>
    </location>
</feature>
<dbReference type="Gene3D" id="3.30.410.40">
    <property type="match status" value="1"/>
</dbReference>
<proteinExistence type="inferred from homology"/>
<evidence type="ECO:0000259" key="4">
    <source>
        <dbReference type="PROSITE" id="PS00624"/>
    </source>
</evidence>